<dbReference type="VEuPathDB" id="FungiDB:Z520_12006"/>
<dbReference type="SUPFAM" id="SSF53474">
    <property type="entry name" value="alpha/beta-Hydrolases"/>
    <property type="match status" value="1"/>
</dbReference>
<organism evidence="2 3">
    <name type="scientific">Fonsecaea multimorphosa CBS 102226</name>
    <dbReference type="NCBI Taxonomy" id="1442371"/>
    <lineage>
        <taxon>Eukaryota</taxon>
        <taxon>Fungi</taxon>
        <taxon>Dikarya</taxon>
        <taxon>Ascomycota</taxon>
        <taxon>Pezizomycotina</taxon>
        <taxon>Eurotiomycetes</taxon>
        <taxon>Chaetothyriomycetidae</taxon>
        <taxon>Chaetothyriales</taxon>
        <taxon>Herpotrichiellaceae</taxon>
        <taxon>Fonsecaea</taxon>
    </lineage>
</organism>
<gene>
    <name evidence="2" type="ORF">Z520_12006</name>
</gene>
<dbReference type="AlphaFoldDB" id="A0A0D2GRW0"/>
<dbReference type="EMBL" id="KN848107">
    <property type="protein sequence ID" value="KIX92260.1"/>
    <property type="molecule type" value="Genomic_DNA"/>
</dbReference>
<name>A0A0D2GRW0_9EURO</name>
<evidence type="ECO:0000313" key="3">
    <source>
        <dbReference type="Proteomes" id="UP000053411"/>
    </source>
</evidence>
<dbReference type="Gene3D" id="3.40.50.1820">
    <property type="entry name" value="alpha/beta hydrolase"/>
    <property type="match status" value="1"/>
</dbReference>
<dbReference type="Pfam" id="PF12697">
    <property type="entry name" value="Abhydrolase_6"/>
    <property type="match status" value="1"/>
</dbReference>
<dbReference type="InterPro" id="IPR029058">
    <property type="entry name" value="AB_hydrolase_fold"/>
</dbReference>
<evidence type="ECO:0000313" key="2">
    <source>
        <dbReference type="EMBL" id="KIX92260.1"/>
    </source>
</evidence>
<dbReference type="GeneID" id="27717752"/>
<reference evidence="2 3" key="1">
    <citation type="submission" date="2015-01" db="EMBL/GenBank/DDBJ databases">
        <title>The Genome Sequence of Fonsecaea multimorphosa CBS 102226.</title>
        <authorList>
            <consortium name="The Broad Institute Genomics Platform"/>
            <person name="Cuomo C."/>
            <person name="de Hoog S."/>
            <person name="Gorbushina A."/>
            <person name="Stielow B."/>
            <person name="Teixiera M."/>
            <person name="Abouelleil A."/>
            <person name="Chapman S.B."/>
            <person name="Priest M."/>
            <person name="Young S.K."/>
            <person name="Wortman J."/>
            <person name="Nusbaum C."/>
            <person name="Birren B."/>
        </authorList>
    </citation>
    <scope>NUCLEOTIDE SEQUENCE [LARGE SCALE GENOMIC DNA]</scope>
    <source>
        <strain evidence="2 3">CBS 102226</strain>
    </source>
</reference>
<evidence type="ECO:0000259" key="1">
    <source>
        <dbReference type="Pfam" id="PF12697"/>
    </source>
</evidence>
<dbReference type="OrthoDB" id="190201at2759"/>
<dbReference type="Proteomes" id="UP000053411">
    <property type="component" value="Unassembled WGS sequence"/>
</dbReference>
<feature type="domain" description="AB hydrolase-1" evidence="1">
    <location>
        <begin position="122"/>
        <end position="376"/>
    </location>
</feature>
<dbReference type="STRING" id="1442371.A0A0D2GRW0"/>
<dbReference type="RefSeq" id="XP_016626383.1">
    <property type="nucleotide sequence ID" value="XM_016782493.1"/>
</dbReference>
<keyword evidence="3" id="KW-1185">Reference proteome</keyword>
<protein>
    <recommendedName>
        <fullName evidence="1">AB hydrolase-1 domain-containing protein</fullName>
    </recommendedName>
</protein>
<accession>A0A0D2GRW0</accession>
<proteinExistence type="predicted"/>
<sequence length="395" mass="41944">MALATGAYSSPVARSTIAGIPSVYLEVFKNPSIQTSIGGHAICISGTVDVTASATNLEINMPPITNQSDLTSFVTNFMTINSTVVKDYIGGPKQISGTWGIYSELCFPIESNGVPNTTVQFLVHGGGYDRSYWNFAPGYSYVDYVAQQGYTTFLYDRLGSGLSDHPDGTNVVQMPLQIEIAHELVQLLRTGGFSNGTAPFEKVIGVGHSIGSIVSNGVTGKHPKDFDAAVLTGFSTSLPGGAISFSGIDLNIAALADPSRFDGLAYDYATAGSKAAVEFFFFKAPNFDPKILDMSDALKQTLAVGEIITDYSLAVASNFTAPVFVVNGGNDLPNCLGNCLSPTNISAQVIEELYPAASNTSSYYVLPVCGHGLNAHYTANVAYDQIYTWLQKNGF</sequence>
<dbReference type="InterPro" id="IPR000073">
    <property type="entry name" value="AB_hydrolase_1"/>
</dbReference>